<dbReference type="Proteomes" id="UP000246171">
    <property type="component" value="Unassembled WGS sequence"/>
</dbReference>
<sequence length="139" mass="15641">MHLVRLVWGLLWGKKVWERRCQGINRLTELPDFTDFLSAGRSSFPASPLFVLAHPKESKVPIVMVGCVDCDGSLWGVDKRVSQSQDSGGSTLITSWPHEPQFCLMCHATPYIDELRGLSYPLISLGGPLEHHEAVPWEW</sequence>
<accession>A0A317W4F7</accession>
<organism evidence="1 2">
    <name type="scientific">Aspergillus eucalypticola (strain CBS 122712 / IBT 29274)</name>
    <dbReference type="NCBI Taxonomy" id="1448314"/>
    <lineage>
        <taxon>Eukaryota</taxon>
        <taxon>Fungi</taxon>
        <taxon>Dikarya</taxon>
        <taxon>Ascomycota</taxon>
        <taxon>Pezizomycotina</taxon>
        <taxon>Eurotiomycetes</taxon>
        <taxon>Eurotiomycetidae</taxon>
        <taxon>Eurotiales</taxon>
        <taxon>Aspergillaceae</taxon>
        <taxon>Aspergillus</taxon>
        <taxon>Aspergillus subgen. Circumdati</taxon>
    </lineage>
</organism>
<dbReference type="EMBL" id="MSFU01000004">
    <property type="protein sequence ID" value="PWY81496.1"/>
    <property type="molecule type" value="Genomic_DNA"/>
</dbReference>
<dbReference type="GeneID" id="37048419"/>
<evidence type="ECO:0000313" key="1">
    <source>
        <dbReference type="EMBL" id="PWY81496.1"/>
    </source>
</evidence>
<evidence type="ECO:0000313" key="2">
    <source>
        <dbReference type="Proteomes" id="UP000246171"/>
    </source>
</evidence>
<reference evidence="1" key="1">
    <citation type="submission" date="2016-12" db="EMBL/GenBank/DDBJ databases">
        <title>The genomes of Aspergillus section Nigri reveals drivers in fungal speciation.</title>
        <authorList>
            <consortium name="DOE Joint Genome Institute"/>
            <person name="Vesth T.C."/>
            <person name="Nybo J."/>
            <person name="Theobald S."/>
            <person name="Brandl J."/>
            <person name="Frisvad J.C."/>
            <person name="Nielsen K.F."/>
            <person name="Lyhne E.K."/>
            <person name="Kogle M.E."/>
            <person name="Kuo A."/>
            <person name="Riley R."/>
            <person name="Clum A."/>
            <person name="Nolan M."/>
            <person name="Lipzen A."/>
            <person name="Salamov A."/>
            <person name="Henrissat B."/>
            <person name="Wiebenga A."/>
            <person name="De vries R.P."/>
            <person name="Grigoriev I.V."/>
            <person name="Mortensen U.H."/>
            <person name="Andersen M.R."/>
            <person name="Baker S.E."/>
        </authorList>
    </citation>
    <scope>NUCLEOTIDE SEQUENCE</scope>
    <source>
        <strain evidence="1">CBS 122712</strain>
    </source>
</reference>
<comment type="caution">
    <text evidence="1">The sequence shown here is derived from an EMBL/GenBank/DDBJ whole genome shotgun (WGS) entry which is preliminary data.</text>
</comment>
<protein>
    <submittedName>
        <fullName evidence="1">Uncharacterized protein</fullName>
    </submittedName>
</protein>
<dbReference type="OrthoDB" id="10314184at2759"/>
<dbReference type="RefSeq" id="XP_025391919.1">
    <property type="nucleotide sequence ID" value="XM_025526457.1"/>
</dbReference>
<name>A0A317W4F7_ASPEC</name>
<dbReference type="VEuPathDB" id="FungiDB:BO83DRAFT_178727"/>
<keyword evidence="2" id="KW-1185">Reference proteome</keyword>
<gene>
    <name evidence="1" type="ORF">BO83DRAFT_178727</name>
</gene>
<proteinExistence type="predicted"/>
<dbReference type="AlphaFoldDB" id="A0A317W4F7"/>